<dbReference type="Pfam" id="PF00173">
    <property type="entry name" value="Cyt-b5"/>
    <property type="match status" value="1"/>
</dbReference>
<dbReference type="PANTHER" id="PTHR19353:SF88">
    <property type="entry name" value="DELTA(5) FATTY ACID DESATURASE FAT-4"/>
    <property type="match status" value="1"/>
</dbReference>
<protein>
    <recommendedName>
        <fullName evidence="9">Cytochrome b5 heme-binding domain-containing protein</fullName>
    </recommendedName>
</protein>
<dbReference type="SUPFAM" id="SSF55856">
    <property type="entry name" value="Cytochrome b5-like heme/steroid binding domain"/>
    <property type="match status" value="1"/>
</dbReference>
<gene>
    <name evidence="10" type="ORF">CTAYLR_006096</name>
</gene>
<evidence type="ECO:0000256" key="6">
    <source>
        <dbReference type="ARBA" id="ARBA00023098"/>
    </source>
</evidence>
<comment type="similarity">
    <text evidence="2">Belongs to the fatty acid desaturase type 1 family.</text>
</comment>
<comment type="caution">
    <text evidence="10">The sequence shown here is derived from an EMBL/GenBank/DDBJ whole genome shotgun (WGS) entry which is preliminary data.</text>
</comment>
<evidence type="ECO:0000256" key="5">
    <source>
        <dbReference type="ARBA" id="ARBA00023002"/>
    </source>
</evidence>
<dbReference type="Gene3D" id="3.10.120.10">
    <property type="entry name" value="Cytochrome b5-like heme/steroid binding domain"/>
    <property type="match status" value="1"/>
</dbReference>
<dbReference type="Pfam" id="PF00487">
    <property type="entry name" value="FA_desaturase"/>
    <property type="match status" value="1"/>
</dbReference>
<feature type="transmembrane region" description="Helical" evidence="8">
    <location>
        <begin position="343"/>
        <end position="364"/>
    </location>
</feature>
<comment type="subcellular location">
    <subcellularLocation>
        <location evidence="1">Membrane</location>
        <topology evidence="1">Multi-pass membrane protein</topology>
    </subcellularLocation>
</comment>
<dbReference type="GO" id="GO:0006629">
    <property type="term" value="P:lipid metabolic process"/>
    <property type="evidence" value="ECO:0007669"/>
    <property type="project" value="UniProtKB-KW"/>
</dbReference>
<name>A0AAD7UAD2_9STRA</name>
<dbReference type="CDD" id="cd03506">
    <property type="entry name" value="Delta6-FADS-like"/>
    <property type="match status" value="1"/>
</dbReference>
<accession>A0AAD7UAD2</accession>
<keyword evidence="5" id="KW-0560">Oxidoreductase</keyword>
<dbReference type="PANTHER" id="PTHR19353">
    <property type="entry name" value="FATTY ACID DESATURASE 2"/>
    <property type="match status" value="1"/>
</dbReference>
<evidence type="ECO:0000256" key="3">
    <source>
        <dbReference type="ARBA" id="ARBA00022692"/>
    </source>
</evidence>
<reference evidence="10" key="1">
    <citation type="submission" date="2023-01" db="EMBL/GenBank/DDBJ databases">
        <title>Metagenome sequencing of chrysophaentin producing Chrysophaeum taylorii.</title>
        <authorList>
            <person name="Davison J."/>
            <person name="Bewley C."/>
        </authorList>
    </citation>
    <scope>NUCLEOTIDE SEQUENCE</scope>
    <source>
        <strain evidence="10">NIES-1699</strain>
    </source>
</reference>
<feature type="domain" description="Cytochrome b5 heme-binding" evidence="9">
    <location>
        <begin position="13"/>
        <end position="86"/>
    </location>
</feature>
<feature type="transmembrane region" description="Helical" evidence="8">
    <location>
        <begin position="320"/>
        <end position="337"/>
    </location>
</feature>
<evidence type="ECO:0000313" key="11">
    <source>
        <dbReference type="Proteomes" id="UP001230188"/>
    </source>
</evidence>
<evidence type="ECO:0000313" key="10">
    <source>
        <dbReference type="EMBL" id="KAJ8600760.1"/>
    </source>
</evidence>
<dbReference type="GO" id="GO:0016020">
    <property type="term" value="C:membrane"/>
    <property type="evidence" value="ECO:0007669"/>
    <property type="project" value="UniProtKB-SubCell"/>
</dbReference>
<keyword evidence="7 8" id="KW-0472">Membrane</keyword>
<evidence type="ECO:0000256" key="4">
    <source>
        <dbReference type="ARBA" id="ARBA00022989"/>
    </source>
</evidence>
<evidence type="ECO:0000256" key="7">
    <source>
        <dbReference type="ARBA" id="ARBA00023136"/>
    </source>
</evidence>
<dbReference type="InterPro" id="IPR012171">
    <property type="entry name" value="Fatty_acid_desaturase"/>
</dbReference>
<dbReference type="GO" id="GO:0016717">
    <property type="term" value="F:oxidoreductase activity, acting on paired donors, with oxidation of a pair of donors resulting in the reduction of molecular oxygen to two molecules of water"/>
    <property type="evidence" value="ECO:0007669"/>
    <property type="project" value="TreeGrafter"/>
</dbReference>
<evidence type="ECO:0000256" key="2">
    <source>
        <dbReference type="ARBA" id="ARBA00009295"/>
    </source>
</evidence>
<keyword evidence="3 8" id="KW-0812">Transmembrane</keyword>
<evidence type="ECO:0000256" key="8">
    <source>
        <dbReference type="SAM" id="Phobius"/>
    </source>
</evidence>
<organism evidence="10 11">
    <name type="scientific">Chrysophaeum taylorii</name>
    <dbReference type="NCBI Taxonomy" id="2483200"/>
    <lineage>
        <taxon>Eukaryota</taxon>
        <taxon>Sar</taxon>
        <taxon>Stramenopiles</taxon>
        <taxon>Ochrophyta</taxon>
        <taxon>Pelagophyceae</taxon>
        <taxon>Pelagomonadales</taxon>
        <taxon>Pelagomonadaceae</taxon>
        <taxon>Chrysophaeum</taxon>
    </lineage>
</organism>
<sequence>MGKGGQRPTNMTASVHAWSEVTKHRNPNDAWLVCNNKVYDVSGWHDHPGGDVIFTAAGDDATDTFAMFHGPGATKHLDQFCIGTLDEDSRKQYSTQETKTEAQIEFERGYRALRLKLKALGLFESSPSYYAYKMLSTLALAVTVAAVIATFSGRIWIDVAARSAAAVLLGIYFQQCGWLCHEILHHQVFANRKIGRYVGYFWGNFAQGFSVSWWMNKHNTHHAVPNVHATGADAQNGDPDIDTMPYLAWSRPMLRLANSGFSKWMVSHQHLMYFPLLALARISWLQQSIAYVLNLDETAGRAVKGAPGELKPVPHEKLELFLLGLHYAWYFALAAMHPTFLDSLAYVLITNIACGLALATVFGLGHNGMAVYDAAARPDFWKLQVTTTRNVTQDPLGFVHWCDLIHKLFITSFCGGLDYQVEHHLFPTIPRHNLRKVSEVTKAFCAKHCITYHHAGIIEGNKEVLDHLQDLADEFVHKFPAM</sequence>
<evidence type="ECO:0000256" key="1">
    <source>
        <dbReference type="ARBA" id="ARBA00004141"/>
    </source>
</evidence>
<proteinExistence type="inferred from homology"/>
<keyword evidence="4 8" id="KW-1133">Transmembrane helix</keyword>
<dbReference type="PROSITE" id="PS50255">
    <property type="entry name" value="CYTOCHROME_B5_2"/>
    <property type="match status" value="1"/>
</dbReference>
<dbReference type="InterPro" id="IPR001199">
    <property type="entry name" value="Cyt_B5-like_heme/steroid-bd"/>
</dbReference>
<dbReference type="EMBL" id="JAQMWT010000479">
    <property type="protein sequence ID" value="KAJ8600760.1"/>
    <property type="molecule type" value="Genomic_DNA"/>
</dbReference>
<evidence type="ECO:0000259" key="9">
    <source>
        <dbReference type="PROSITE" id="PS50255"/>
    </source>
</evidence>
<keyword evidence="11" id="KW-1185">Reference proteome</keyword>
<dbReference type="SMART" id="SM01117">
    <property type="entry name" value="Cyt-b5"/>
    <property type="match status" value="1"/>
</dbReference>
<feature type="transmembrane region" description="Helical" evidence="8">
    <location>
        <begin position="135"/>
        <end position="157"/>
    </location>
</feature>
<dbReference type="AlphaFoldDB" id="A0AAD7UAD2"/>
<dbReference type="Proteomes" id="UP001230188">
    <property type="component" value="Unassembled WGS sequence"/>
</dbReference>
<dbReference type="InterPro" id="IPR005804">
    <property type="entry name" value="FA_desaturase_dom"/>
</dbReference>
<keyword evidence="6" id="KW-0443">Lipid metabolism</keyword>
<dbReference type="InterPro" id="IPR036400">
    <property type="entry name" value="Cyt_B5-like_heme/steroid_sf"/>
</dbReference>
<dbReference type="PIRSF" id="PIRSF015921">
    <property type="entry name" value="FA_sphinglp_des"/>
    <property type="match status" value="1"/>
</dbReference>